<protein>
    <recommendedName>
        <fullName evidence="2">DUF4283 domain-containing protein</fullName>
    </recommendedName>
</protein>
<dbReference type="PANTHER" id="PTHR31286:SF179">
    <property type="entry name" value="RNASE H TYPE-1 DOMAIN-CONTAINING PROTEIN"/>
    <property type="match status" value="1"/>
</dbReference>
<dbReference type="InterPro" id="IPR025558">
    <property type="entry name" value="DUF4283"/>
</dbReference>
<evidence type="ECO:0000256" key="1">
    <source>
        <dbReference type="SAM" id="MobiDB-lite"/>
    </source>
</evidence>
<keyword evidence="4" id="KW-1185">Reference proteome</keyword>
<dbReference type="AlphaFoldDB" id="A0A8T3B4P1"/>
<evidence type="ECO:0000313" key="4">
    <source>
        <dbReference type="Proteomes" id="UP000829196"/>
    </source>
</evidence>
<dbReference type="EMBL" id="JAGYWB010000011">
    <property type="protein sequence ID" value="KAI0504440.1"/>
    <property type="molecule type" value="Genomic_DNA"/>
</dbReference>
<proteinExistence type="predicted"/>
<dbReference type="Pfam" id="PF14111">
    <property type="entry name" value="DUF4283"/>
    <property type="match status" value="1"/>
</dbReference>
<name>A0A8T3B4P1_DENNO</name>
<dbReference type="PANTHER" id="PTHR31286">
    <property type="entry name" value="GLYCINE-RICH CELL WALL STRUCTURAL PROTEIN 1.8-LIKE"/>
    <property type="match status" value="1"/>
</dbReference>
<evidence type="ECO:0000259" key="2">
    <source>
        <dbReference type="Pfam" id="PF14111"/>
    </source>
</evidence>
<feature type="domain" description="DUF4283" evidence="2">
    <location>
        <begin position="61"/>
        <end position="141"/>
    </location>
</feature>
<evidence type="ECO:0000313" key="3">
    <source>
        <dbReference type="EMBL" id="KAI0504440.1"/>
    </source>
</evidence>
<dbReference type="InterPro" id="IPR040256">
    <property type="entry name" value="At4g02000-like"/>
</dbReference>
<gene>
    <name evidence="3" type="ORF">KFK09_015392</name>
</gene>
<dbReference type="OrthoDB" id="1302923at2759"/>
<feature type="compositionally biased region" description="Basic residues" evidence="1">
    <location>
        <begin position="514"/>
        <end position="524"/>
    </location>
</feature>
<feature type="compositionally biased region" description="Low complexity" evidence="1">
    <location>
        <begin position="479"/>
        <end position="492"/>
    </location>
</feature>
<organism evidence="3 4">
    <name type="scientific">Dendrobium nobile</name>
    <name type="common">Orchid</name>
    <dbReference type="NCBI Taxonomy" id="94219"/>
    <lineage>
        <taxon>Eukaryota</taxon>
        <taxon>Viridiplantae</taxon>
        <taxon>Streptophyta</taxon>
        <taxon>Embryophyta</taxon>
        <taxon>Tracheophyta</taxon>
        <taxon>Spermatophyta</taxon>
        <taxon>Magnoliopsida</taxon>
        <taxon>Liliopsida</taxon>
        <taxon>Asparagales</taxon>
        <taxon>Orchidaceae</taxon>
        <taxon>Epidendroideae</taxon>
        <taxon>Malaxideae</taxon>
        <taxon>Dendrobiinae</taxon>
        <taxon>Dendrobium</taxon>
    </lineage>
</organism>
<sequence>MEGKRLLDPGFLSGSSASRSFRDALTGSSTSNSTFPDLKVSSFRGLPSLWISDEEVLALASSFEFALVGKFPTHRPSLEAIRKFFFNLKLNGVFSVTVLNSKHILIKLENDMDYCRVFAHRSYFVNNCFMKIFKWTHTFDIDVESPSIPIWVSFPNLRPHLFAPRILFGLGSMFGKPLKIDHATSSGRRPSIARVLVELDVTKVYPDKIWLGSESLGYIQSVIMDPFPSYCSHCKSLGHSKLECPSFQPRVVVASVAEVTPVSLDSNLPSTVPPVVPVMLGSDSANVAVNNAIVSLEGIGCATHSPLCSDHVVRPVSVSPVLAGLGNVEMAVVTEVAGNANGFESVAILSPDAQPFTPTDLNLSSKRGCHSVEDPPREVPLLSVVSAQAVLASQSLNSGDLVVPFQSPAVDNLVEEVCRVAVLGNSSPIRNERVVLNDCVDVPVTYLDPKSFQYNVKDNSGVDLRVHLDWLHDYNSVSESESGSDSVESLGDGDPGNSFNLLRDKPLVTAASRGRSRGRGKCGR</sequence>
<comment type="caution">
    <text evidence="3">The sequence shown here is derived from an EMBL/GenBank/DDBJ whole genome shotgun (WGS) entry which is preliminary data.</text>
</comment>
<accession>A0A8T3B4P1</accession>
<feature type="region of interest" description="Disordered" evidence="1">
    <location>
        <begin position="479"/>
        <end position="524"/>
    </location>
</feature>
<dbReference type="Proteomes" id="UP000829196">
    <property type="component" value="Unassembled WGS sequence"/>
</dbReference>
<reference evidence="3" key="1">
    <citation type="journal article" date="2022" name="Front. Genet.">
        <title>Chromosome-Scale Assembly of the Dendrobium nobile Genome Provides Insights Into the Molecular Mechanism of the Biosynthesis of the Medicinal Active Ingredient of Dendrobium.</title>
        <authorList>
            <person name="Xu Q."/>
            <person name="Niu S.-C."/>
            <person name="Li K.-L."/>
            <person name="Zheng P.-J."/>
            <person name="Zhang X.-J."/>
            <person name="Jia Y."/>
            <person name="Liu Y."/>
            <person name="Niu Y.-X."/>
            <person name="Yu L.-H."/>
            <person name="Chen D.-F."/>
            <person name="Zhang G.-Q."/>
        </authorList>
    </citation>
    <scope>NUCLEOTIDE SEQUENCE</scope>
    <source>
        <tissue evidence="3">Leaf</tissue>
    </source>
</reference>